<dbReference type="Gene3D" id="2.60.40.150">
    <property type="entry name" value="C2 domain"/>
    <property type="match status" value="1"/>
</dbReference>
<keyword evidence="5" id="KW-1185">Reference proteome</keyword>
<dbReference type="AlphaFoldDB" id="A0A0C4EBS9"/>
<reference evidence="3" key="3">
    <citation type="submission" date="2011-03" db="EMBL/GenBank/DDBJ databases">
        <title>Annotation of Magnaporthe poae ATCC 64411.</title>
        <authorList>
            <person name="Ma L.-J."/>
            <person name="Dead R."/>
            <person name="Young S.K."/>
            <person name="Zeng Q."/>
            <person name="Gargeya S."/>
            <person name="Fitzgerald M."/>
            <person name="Haas B."/>
            <person name="Abouelleil A."/>
            <person name="Alvarado L."/>
            <person name="Arachchi H.M."/>
            <person name="Berlin A."/>
            <person name="Brown A."/>
            <person name="Chapman S.B."/>
            <person name="Chen Z."/>
            <person name="Dunbar C."/>
            <person name="Freedman E."/>
            <person name="Gearin G."/>
            <person name="Gellesch M."/>
            <person name="Goldberg J."/>
            <person name="Griggs A."/>
            <person name="Gujja S."/>
            <person name="Heiman D."/>
            <person name="Howarth C."/>
            <person name="Larson L."/>
            <person name="Lui A."/>
            <person name="MacDonald P.J.P."/>
            <person name="Mehta T."/>
            <person name="Montmayeur A."/>
            <person name="Murphy C."/>
            <person name="Neiman D."/>
            <person name="Pearson M."/>
            <person name="Priest M."/>
            <person name="Roberts A."/>
            <person name="Saif S."/>
            <person name="Shea T."/>
            <person name="Shenoy N."/>
            <person name="Sisk P."/>
            <person name="Stolte C."/>
            <person name="Sykes S."/>
            <person name="Yandava C."/>
            <person name="Wortman J."/>
            <person name="Nusbaum C."/>
            <person name="Birren B."/>
        </authorList>
    </citation>
    <scope>NUCLEOTIDE SEQUENCE</scope>
    <source>
        <strain evidence="3">ATCC 64411</strain>
    </source>
</reference>
<dbReference type="PANTHER" id="PTHR47800">
    <property type="entry name" value="C2 DOMAIN-CONTAINING PROTEIN"/>
    <property type="match status" value="1"/>
</dbReference>
<dbReference type="InterPro" id="IPR035892">
    <property type="entry name" value="C2_domain_sf"/>
</dbReference>
<organism evidence="4 5">
    <name type="scientific">Magnaporthiopsis poae (strain ATCC 64411 / 73-15)</name>
    <name type="common">Kentucky bluegrass fungus</name>
    <name type="synonym">Magnaporthe poae</name>
    <dbReference type="NCBI Taxonomy" id="644358"/>
    <lineage>
        <taxon>Eukaryota</taxon>
        <taxon>Fungi</taxon>
        <taxon>Dikarya</taxon>
        <taxon>Ascomycota</taxon>
        <taxon>Pezizomycotina</taxon>
        <taxon>Sordariomycetes</taxon>
        <taxon>Sordariomycetidae</taxon>
        <taxon>Magnaporthales</taxon>
        <taxon>Magnaporthaceae</taxon>
        <taxon>Magnaporthiopsis</taxon>
    </lineage>
</organism>
<dbReference type="EMBL" id="ADBL01002606">
    <property type="status" value="NOT_ANNOTATED_CDS"/>
    <property type="molecule type" value="Genomic_DNA"/>
</dbReference>
<reference evidence="5" key="2">
    <citation type="submission" date="2010-05" db="EMBL/GenBank/DDBJ databases">
        <title>The genome sequence of Magnaporthe poae strain ATCC 64411.</title>
        <authorList>
            <person name="Ma L.-J."/>
            <person name="Dead R."/>
            <person name="Young S."/>
            <person name="Zeng Q."/>
            <person name="Koehrsen M."/>
            <person name="Alvarado L."/>
            <person name="Berlin A."/>
            <person name="Chapman S.B."/>
            <person name="Chen Z."/>
            <person name="Freedman E."/>
            <person name="Gellesch M."/>
            <person name="Goldberg J."/>
            <person name="Griggs A."/>
            <person name="Gujja S."/>
            <person name="Heilman E.R."/>
            <person name="Heiman D."/>
            <person name="Hepburn T."/>
            <person name="Howarth C."/>
            <person name="Jen D."/>
            <person name="Larson L."/>
            <person name="Mehta T."/>
            <person name="Neiman D."/>
            <person name="Pearson M."/>
            <person name="Roberts A."/>
            <person name="Saif S."/>
            <person name="Shea T."/>
            <person name="Shenoy N."/>
            <person name="Sisk P."/>
            <person name="Stolte C."/>
            <person name="Sykes S."/>
            <person name="Walk T."/>
            <person name="White J."/>
            <person name="Yandava C."/>
            <person name="Haas B."/>
            <person name="Nusbaum C."/>
            <person name="Birren B."/>
        </authorList>
    </citation>
    <scope>NUCLEOTIDE SEQUENCE [LARGE SCALE GENOMIC DNA]</scope>
    <source>
        <strain evidence="5">ATCC 64411 / 73-15</strain>
    </source>
</reference>
<dbReference type="PROSITE" id="PS50004">
    <property type="entry name" value="C2"/>
    <property type="match status" value="1"/>
</dbReference>
<feature type="region of interest" description="Disordered" evidence="1">
    <location>
        <begin position="632"/>
        <end position="674"/>
    </location>
</feature>
<evidence type="ECO:0000313" key="3">
    <source>
        <dbReference type="EMBL" id="KLU91618.1"/>
    </source>
</evidence>
<reference evidence="3" key="1">
    <citation type="submission" date="2010-05" db="EMBL/GenBank/DDBJ databases">
        <title>The Genome Sequence of Magnaporthe poae strain ATCC 64411.</title>
        <authorList>
            <consortium name="The Broad Institute Genome Sequencing Platform"/>
            <consortium name="Broad Institute Genome Sequencing Center for Infectious Disease"/>
            <person name="Ma L.-J."/>
            <person name="Dead R."/>
            <person name="Young S."/>
            <person name="Zeng Q."/>
            <person name="Koehrsen M."/>
            <person name="Alvarado L."/>
            <person name="Berlin A."/>
            <person name="Chapman S.B."/>
            <person name="Chen Z."/>
            <person name="Freedman E."/>
            <person name="Gellesch M."/>
            <person name="Goldberg J."/>
            <person name="Griggs A."/>
            <person name="Gujja S."/>
            <person name="Heilman E.R."/>
            <person name="Heiman D."/>
            <person name="Hepburn T."/>
            <person name="Howarth C."/>
            <person name="Jen D."/>
            <person name="Larson L."/>
            <person name="Mehta T."/>
            <person name="Neiman D."/>
            <person name="Pearson M."/>
            <person name="Roberts A."/>
            <person name="Saif S."/>
            <person name="Shea T."/>
            <person name="Shenoy N."/>
            <person name="Sisk P."/>
            <person name="Stolte C."/>
            <person name="Sykes S."/>
            <person name="Walk T."/>
            <person name="White J."/>
            <person name="Yandava C."/>
            <person name="Haas B."/>
            <person name="Nusbaum C."/>
            <person name="Birren B."/>
        </authorList>
    </citation>
    <scope>NUCLEOTIDE SEQUENCE</scope>
    <source>
        <strain evidence="3">ATCC 64411</strain>
    </source>
</reference>
<feature type="region of interest" description="Disordered" evidence="1">
    <location>
        <begin position="1"/>
        <end position="71"/>
    </location>
</feature>
<evidence type="ECO:0000259" key="2">
    <source>
        <dbReference type="PROSITE" id="PS50004"/>
    </source>
</evidence>
<reference evidence="4" key="4">
    <citation type="journal article" date="2015" name="G3 (Bethesda)">
        <title>Genome sequences of three phytopathogenic species of the Magnaporthaceae family of fungi.</title>
        <authorList>
            <person name="Okagaki L.H."/>
            <person name="Nunes C.C."/>
            <person name="Sailsbery J."/>
            <person name="Clay B."/>
            <person name="Brown D."/>
            <person name="John T."/>
            <person name="Oh Y."/>
            <person name="Young N."/>
            <person name="Fitzgerald M."/>
            <person name="Haas B.J."/>
            <person name="Zeng Q."/>
            <person name="Young S."/>
            <person name="Adiconis X."/>
            <person name="Fan L."/>
            <person name="Levin J.Z."/>
            <person name="Mitchell T.K."/>
            <person name="Okubara P.A."/>
            <person name="Farman M.L."/>
            <person name="Kohn L.M."/>
            <person name="Birren B."/>
            <person name="Ma L.-J."/>
            <person name="Dean R.A."/>
        </authorList>
    </citation>
    <scope>NUCLEOTIDE SEQUENCE</scope>
    <source>
        <strain evidence="4">ATCC 64411 / 73-15</strain>
    </source>
</reference>
<dbReference type="SMART" id="SM00239">
    <property type="entry name" value="C2"/>
    <property type="match status" value="1"/>
</dbReference>
<gene>
    <name evidence="3" type="ORF">MAPG_10136</name>
</gene>
<feature type="region of interest" description="Disordered" evidence="1">
    <location>
        <begin position="584"/>
        <end position="617"/>
    </location>
</feature>
<dbReference type="SUPFAM" id="SSF49562">
    <property type="entry name" value="C2 domain (Calcium/lipid-binding domain, CaLB)"/>
    <property type="match status" value="1"/>
</dbReference>
<dbReference type="OrthoDB" id="73919at2759"/>
<dbReference type="Proteomes" id="UP000011715">
    <property type="component" value="Unassembled WGS sequence"/>
</dbReference>
<dbReference type="STRING" id="644358.A0A0C4EBS9"/>
<dbReference type="PANTHER" id="PTHR47800:SF5">
    <property type="entry name" value="FER-1-LIKE PROTEIN 6"/>
    <property type="match status" value="1"/>
</dbReference>
<evidence type="ECO:0000256" key="1">
    <source>
        <dbReference type="SAM" id="MobiDB-lite"/>
    </source>
</evidence>
<accession>A0A0C4EBS9</accession>
<sequence length="674" mass="74316">MAADIPAAAAEQRADQPSSPLPAACESAENNNHTATAPTPASPPHSQNGHPADAPSGLSSPPPQDPSSPRGVALHLKHRLNEKADSVKEKKPAGGFDATPLPDFPAGYTVKITIHSAANLPRGDFATASSDPFVHATLTADVPRRHKEDPVLTFRTRTLRRTTEPEWEQEWVVANVPRTGFKLKCRIYDEDYPDNDDRLGNVTYIARRVDEDWEGVARRTFQAKKRVGSKRAYLVKAVESAFTKNGSITPRLTLSVEVLGRSEGPGAQMYTVGPTSFVQHFSPMIGRLTGTKVNRDEVKDEQPEGEGTKEGKKSQDSDKNKESDDRQTKKYDFQACEMQLQGPVPPRLYHRYVEFSRFVAPMFSSRGLRGTILNKVLHKQHRRVYNFDETTKYGTFAPCSTEAALQFLRLAHFDEGGRIFTYVLTLDGLFRFTETGKEFGIDMLSKHTMHSDVATYIAFSGEFFIRRRRRTKRSDDGVDDDEAATAAKDPDLNGTQPPDNKPPASPSPPPSDPRMYQLVIDNDSGTYRPDKSCLPGLEAFLSRNFPGLSVTALHWEDEHLKAMKAAQHEAKKKQGGGRVRMVLNRSPTSSSFSSSDESRLSDMDYGDDDDDGMTHARKTKKELAWDVLEDPSRIRETLGVGGGGGSSNSSSSSSAKKHGAVAPPEVAAVETKSW</sequence>
<dbReference type="Pfam" id="PF00168">
    <property type="entry name" value="C2"/>
    <property type="match status" value="1"/>
</dbReference>
<evidence type="ECO:0000313" key="5">
    <source>
        <dbReference type="Proteomes" id="UP000011715"/>
    </source>
</evidence>
<reference evidence="4" key="5">
    <citation type="submission" date="2015-06" db="UniProtKB">
        <authorList>
            <consortium name="EnsemblFungi"/>
        </authorList>
    </citation>
    <scope>IDENTIFICATION</scope>
    <source>
        <strain evidence="4">ATCC 64411</strain>
    </source>
</reference>
<dbReference type="eggNOG" id="ENOG502S2KW">
    <property type="taxonomic scope" value="Eukaryota"/>
</dbReference>
<feature type="compositionally biased region" description="Low complexity" evidence="1">
    <location>
        <begin position="647"/>
        <end position="674"/>
    </location>
</feature>
<feature type="region of interest" description="Disordered" evidence="1">
    <location>
        <begin position="471"/>
        <end position="517"/>
    </location>
</feature>
<feature type="compositionally biased region" description="Pro residues" evidence="1">
    <location>
        <begin position="499"/>
        <end position="512"/>
    </location>
</feature>
<feature type="compositionally biased region" description="Low complexity" evidence="1">
    <location>
        <begin position="30"/>
        <end position="39"/>
    </location>
</feature>
<dbReference type="GO" id="GO:0010628">
    <property type="term" value="P:positive regulation of gene expression"/>
    <property type="evidence" value="ECO:0007669"/>
    <property type="project" value="TreeGrafter"/>
</dbReference>
<dbReference type="EMBL" id="GL876977">
    <property type="protein sequence ID" value="KLU91618.1"/>
    <property type="molecule type" value="Genomic_DNA"/>
</dbReference>
<feature type="compositionally biased region" description="Basic and acidic residues" evidence="1">
    <location>
        <begin position="293"/>
        <end position="328"/>
    </location>
</feature>
<protein>
    <submittedName>
        <fullName evidence="3">C2 domain-containing protein</fullName>
    </submittedName>
</protein>
<feature type="region of interest" description="Disordered" evidence="1">
    <location>
        <begin position="289"/>
        <end position="328"/>
    </location>
</feature>
<feature type="compositionally biased region" description="Low complexity" evidence="1">
    <location>
        <begin position="586"/>
        <end position="595"/>
    </location>
</feature>
<name>A0A0C4EBS9_MAGP6</name>
<feature type="domain" description="C2" evidence="2">
    <location>
        <begin position="90"/>
        <end position="221"/>
    </location>
</feature>
<dbReference type="EnsemblFungi" id="MAPG_10136T0">
    <property type="protein sequence ID" value="MAPG_10136T0"/>
    <property type="gene ID" value="MAPG_10136"/>
</dbReference>
<dbReference type="InterPro" id="IPR000008">
    <property type="entry name" value="C2_dom"/>
</dbReference>
<dbReference type="OMA" id="SRYNFQA"/>
<proteinExistence type="predicted"/>
<evidence type="ECO:0000313" key="4">
    <source>
        <dbReference type="EnsemblFungi" id="MAPG_10136T0"/>
    </source>
</evidence>
<dbReference type="VEuPathDB" id="FungiDB:MAPG_10136"/>